<evidence type="ECO:0000313" key="4">
    <source>
        <dbReference type="EMBL" id="KRN21706.1"/>
    </source>
</evidence>
<dbReference type="STRING" id="1423804.FD14_GL000887"/>
<organism evidence="4 5">
    <name type="scientific">Secundilactobacillus similis DSM 23365 = JCM 2765</name>
    <dbReference type="NCBI Taxonomy" id="1423804"/>
    <lineage>
        <taxon>Bacteria</taxon>
        <taxon>Bacillati</taxon>
        <taxon>Bacillota</taxon>
        <taxon>Bacilli</taxon>
        <taxon>Lactobacillales</taxon>
        <taxon>Lactobacillaceae</taxon>
        <taxon>Secundilactobacillus</taxon>
    </lineage>
</organism>
<dbReference type="AlphaFoldDB" id="A0A0R2F8L3"/>
<keyword evidence="5" id="KW-1185">Reference proteome</keyword>
<dbReference type="InterPro" id="IPR014347">
    <property type="entry name" value="Tautomerase/MIF_sf"/>
</dbReference>
<feature type="domain" description="4-oxalocrotonate tautomerase-like" evidence="3">
    <location>
        <begin position="67"/>
        <end position="121"/>
    </location>
</feature>
<keyword evidence="2" id="KW-0413">Isomerase</keyword>
<dbReference type="EMBL" id="AYZM01000105">
    <property type="protein sequence ID" value="KRN21706.1"/>
    <property type="molecule type" value="Genomic_DNA"/>
</dbReference>
<dbReference type="PANTHER" id="PTHR35530">
    <property type="entry name" value="TAUTOMERASE-RELATED"/>
    <property type="match status" value="1"/>
</dbReference>
<dbReference type="GO" id="GO:0016853">
    <property type="term" value="F:isomerase activity"/>
    <property type="evidence" value="ECO:0007669"/>
    <property type="project" value="UniProtKB-KW"/>
</dbReference>
<dbReference type="Gene3D" id="3.30.429.10">
    <property type="entry name" value="Macrophage Migration Inhibitory Factor"/>
    <property type="match status" value="2"/>
</dbReference>
<dbReference type="PATRIC" id="fig|1423804.4.peg.955"/>
<dbReference type="Proteomes" id="UP000051442">
    <property type="component" value="Unassembled WGS sequence"/>
</dbReference>
<evidence type="ECO:0000256" key="2">
    <source>
        <dbReference type="ARBA" id="ARBA00023235"/>
    </source>
</evidence>
<comment type="similarity">
    <text evidence="1">Belongs to the 4-oxalocrotonate tautomerase family.</text>
</comment>
<comment type="caution">
    <text evidence="4">The sequence shown here is derived from an EMBL/GenBank/DDBJ whole genome shotgun (WGS) entry which is preliminary data.</text>
</comment>
<dbReference type="PANTHER" id="PTHR35530:SF1">
    <property type="entry name" value="2-HYDROXYMUCONATE TAUTOMERASE"/>
    <property type="match status" value="1"/>
</dbReference>
<dbReference type="InterPro" id="IPR004370">
    <property type="entry name" value="4-OT-like_dom"/>
</dbReference>
<evidence type="ECO:0000259" key="3">
    <source>
        <dbReference type="Pfam" id="PF01361"/>
    </source>
</evidence>
<gene>
    <name evidence="4" type="ORF">FD14_GL000887</name>
</gene>
<dbReference type="SUPFAM" id="SSF55331">
    <property type="entry name" value="Tautomerase/MIF"/>
    <property type="match status" value="1"/>
</dbReference>
<evidence type="ECO:0000313" key="5">
    <source>
        <dbReference type="Proteomes" id="UP000051442"/>
    </source>
</evidence>
<reference evidence="4 5" key="1">
    <citation type="journal article" date="2015" name="Genome Announc.">
        <title>Expanding the biotechnology potential of lactobacilli through comparative genomics of 213 strains and associated genera.</title>
        <authorList>
            <person name="Sun Z."/>
            <person name="Harris H.M."/>
            <person name="McCann A."/>
            <person name="Guo C."/>
            <person name="Argimon S."/>
            <person name="Zhang W."/>
            <person name="Yang X."/>
            <person name="Jeffery I.B."/>
            <person name="Cooney J.C."/>
            <person name="Kagawa T.F."/>
            <person name="Liu W."/>
            <person name="Song Y."/>
            <person name="Salvetti E."/>
            <person name="Wrobel A."/>
            <person name="Rasinkangas P."/>
            <person name="Parkhill J."/>
            <person name="Rea M.C."/>
            <person name="O'Sullivan O."/>
            <person name="Ritari J."/>
            <person name="Douillard F.P."/>
            <person name="Paul Ross R."/>
            <person name="Yang R."/>
            <person name="Briner A.E."/>
            <person name="Felis G.E."/>
            <person name="de Vos W.M."/>
            <person name="Barrangou R."/>
            <person name="Klaenhammer T.R."/>
            <person name="Caufield P.W."/>
            <person name="Cui Y."/>
            <person name="Zhang H."/>
            <person name="O'Toole P.W."/>
        </authorList>
    </citation>
    <scope>NUCLEOTIDE SEQUENCE [LARGE SCALE GENOMIC DNA]</scope>
    <source>
        <strain evidence="4 5">DSM 23365</strain>
    </source>
</reference>
<accession>A0A0R2F8L3</accession>
<name>A0A0R2F8L3_9LACO</name>
<dbReference type="Pfam" id="PF01361">
    <property type="entry name" value="Tautomerase"/>
    <property type="match status" value="1"/>
</dbReference>
<evidence type="ECO:0000256" key="1">
    <source>
        <dbReference type="ARBA" id="ARBA00006723"/>
    </source>
</evidence>
<dbReference type="OrthoDB" id="9803586at2"/>
<sequence length="130" mass="14378">MPYLRVRIASANTTITSQQIATNLTRLAVDVLGKDAAVAAVDVKFTDPSDWFVGGKSLTQLNQTSFYVEIKITEATNTRDQKAAFVKQVFDTFAKLYGNVTPTSYVVLHDVASEAWGYGGKTQEYRYIAQ</sequence>
<proteinExistence type="inferred from homology"/>
<protein>
    <recommendedName>
        <fullName evidence="3">4-oxalocrotonate tautomerase-like domain-containing protein</fullName>
    </recommendedName>
</protein>
<dbReference type="RefSeq" id="WP_054733100.1">
    <property type="nucleotide sequence ID" value="NZ_AYZM01000105.1"/>
</dbReference>